<evidence type="ECO:0000313" key="3">
    <source>
        <dbReference type="Proteomes" id="UP000230002"/>
    </source>
</evidence>
<protein>
    <submittedName>
        <fullName evidence="2">Uncharacterized protein</fullName>
    </submittedName>
</protein>
<evidence type="ECO:0000313" key="2">
    <source>
        <dbReference type="EMBL" id="PIL28742.1"/>
    </source>
</evidence>
<dbReference type="EMBL" id="AYKW01000023">
    <property type="protein sequence ID" value="PIL28742.1"/>
    <property type="molecule type" value="Genomic_DNA"/>
</dbReference>
<feature type="region of interest" description="Disordered" evidence="1">
    <location>
        <begin position="1"/>
        <end position="20"/>
    </location>
</feature>
<feature type="compositionally biased region" description="Acidic residues" evidence="1">
    <location>
        <begin position="135"/>
        <end position="147"/>
    </location>
</feature>
<feature type="region of interest" description="Disordered" evidence="1">
    <location>
        <begin position="104"/>
        <end position="160"/>
    </location>
</feature>
<keyword evidence="3" id="KW-1185">Reference proteome</keyword>
<accession>A0A2G8S4P7</accession>
<reference evidence="2 3" key="1">
    <citation type="journal article" date="2015" name="Sci. Rep.">
        <title>Chromosome-level genome map provides insights into diverse defense mechanisms in the medicinal fungus Ganoderma sinense.</title>
        <authorList>
            <person name="Zhu Y."/>
            <person name="Xu J."/>
            <person name="Sun C."/>
            <person name="Zhou S."/>
            <person name="Xu H."/>
            <person name="Nelson D.R."/>
            <person name="Qian J."/>
            <person name="Song J."/>
            <person name="Luo H."/>
            <person name="Xiang L."/>
            <person name="Li Y."/>
            <person name="Xu Z."/>
            <person name="Ji A."/>
            <person name="Wang L."/>
            <person name="Lu S."/>
            <person name="Hayward A."/>
            <person name="Sun W."/>
            <person name="Li X."/>
            <person name="Schwartz D.C."/>
            <person name="Wang Y."/>
            <person name="Chen S."/>
        </authorList>
    </citation>
    <scope>NUCLEOTIDE SEQUENCE [LARGE SCALE GENOMIC DNA]</scope>
    <source>
        <strain evidence="2 3">ZZ0214-1</strain>
    </source>
</reference>
<feature type="compositionally biased region" description="Basic and acidic residues" evidence="1">
    <location>
        <begin position="8"/>
        <end position="20"/>
    </location>
</feature>
<name>A0A2G8S4P7_9APHY</name>
<gene>
    <name evidence="2" type="ORF">GSI_08786</name>
</gene>
<sequence length="160" mass="17616">MTTLGTTEEVKRETDEYGHETAEELGHEYVPPYAPPLKTAGTGPRLLRLETLSVSALECGAEGWLVLLESARALVRLQVDVLPLMHEDAFALIVPSLTLVLPLPNGGTDNEGVERETPARNPSRDSKGKGRATDDVDQQGEEEEEEYKEVLIEQRGIRIP</sequence>
<evidence type="ECO:0000256" key="1">
    <source>
        <dbReference type="SAM" id="MobiDB-lite"/>
    </source>
</evidence>
<comment type="caution">
    <text evidence="2">The sequence shown here is derived from an EMBL/GenBank/DDBJ whole genome shotgun (WGS) entry which is preliminary data.</text>
</comment>
<dbReference type="Proteomes" id="UP000230002">
    <property type="component" value="Unassembled WGS sequence"/>
</dbReference>
<feature type="compositionally biased region" description="Basic and acidic residues" evidence="1">
    <location>
        <begin position="148"/>
        <end position="160"/>
    </location>
</feature>
<proteinExistence type="predicted"/>
<dbReference type="AlphaFoldDB" id="A0A2G8S4P7"/>
<organism evidence="2 3">
    <name type="scientific">Ganoderma sinense ZZ0214-1</name>
    <dbReference type="NCBI Taxonomy" id="1077348"/>
    <lineage>
        <taxon>Eukaryota</taxon>
        <taxon>Fungi</taxon>
        <taxon>Dikarya</taxon>
        <taxon>Basidiomycota</taxon>
        <taxon>Agaricomycotina</taxon>
        <taxon>Agaricomycetes</taxon>
        <taxon>Polyporales</taxon>
        <taxon>Polyporaceae</taxon>
        <taxon>Ganoderma</taxon>
    </lineage>
</organism>
<feature type="compositionally biased region" description="Basic and acidic residues" evidence="1">
    <location>
        <begin position="112"/>
        <end position="134"/>
    </location>
</feature>